<dbReference type="PANTHER" id="PTHR23102">
    <property type="entry name" value="CLEAVAGE AND POLYADENYLATION SPECIFICITY FACTOR SUBUNIT 4-RELATED"/>
    <property type="match status" value="1"/>
</dbReference>
<evidence type="ECO:0000256" key="1">
    <source>
        <dbReference type="ARBA" id="ARBA00004123"/>
    </source>
</evidence>
<sequence>MWYFHNLQNQQQNLEFKFEPVLREVDENEERDLKNYISNLSRNEKNNFHQVVCDKWINTHCVHGDRCQSLHEYNIDKMKKCQFWEKFHECSNKFECIFRHELTDRIGTECKYYNSGFCKHGDKCNRKHTPRDAICLNYLAGFCPDGPRCLFAHPKWVDDIRIEKEN</sequence>
<dbReference type="Gene3D" id="4.10.1000.10">
    <property type="entry name" value="Zinc finger, CCCH-type"/>
    <property type="match status" value="2"/>
</dbReference>
<keyword evidence="12" id="KW-1185">Reference proteome</keyword>
<reference evidence="11" key="1">
    <citation type="submission" date="2006-10" db="EMBL/GenBank/DDBJ databases">
        <authorList>
            <person name="Amadeo P."/>
            <person name="Zhao Q."/>
            <person name="Wortman J."/>
            <person name="Fraser-Liggett C."/>
            <person name="Carlton J."/>
        </authorList>
    </citation>
    <scope>NUCLEOTIDE SEQUENCE</scope>
    <source>
        <strain evidence="11">G3</strain>
    </source>
</reference>
<dbReference type="VEuPathDB" id="TrichDB:TVAGG3_0380640"/>
<feature type="zinc finger region" description="C3H1-type" evidence="9">
    <location>
        <begin position="47"/>
        <end position="74"/>
    </location>
</feature>
<dbReference type="KEGG" id="tva:5467834"/>
<dbReference type="FunFam" id="4.10.1000.10:FF:000097">
    <property type="entry name" value="Uncharacterized protein"/>
    <property type="match status" value="1"/>
</dbReference>
<feature type="domain" description="C3H1-type" evidence="10">
    <location>
        <begin position="47"/>
        <end position="74"/>
    </location>
</feature>
<dbReference type="EMBL" id="DS113185">
    <property type="protein sequence ID" value="EAY22280.1"/>
    <property type="molecule type" value="Genomic_DNA"/>
</dbReference>
<dbReference type="Proteomes" id="UP000001542">
    <property type="component" value="Unassembled WGS sequence"/>
</dbReference>
<dbReference type="InterPro" id="IPR036855">
    <property type="entry name" value="Znf_CCCH_sf"/>
</dbReference>
<keyword evidence="6 9" id="KW-0862">Zinc</keyword>
<dbReference type="GO" id="GO:0005634">
    <property type="term" value="C:nucleus"/>
    <property type="evidence" value="ECO:0007669"/>
    <property type="project" value="UniProtKB-SubCell"/>
</dbReference>
<dbReference type="RefSeq" id="XP_001583266.1">
    <property type="nucleotide sequence ID" value="XM_001583216.1"/>
</dbReference>
<dbReference type="STRING" id="5722.A2DBS7"/>
<reference evidence="11" key="2">
    <citation type="journal article" date="2007" name="Science">
        <title>Draft genome sequence of the sexually transmitted pathogen Trichomonas vaginalis.</title>
        <authorList>
            <person name="Carlton J.M."/>
            <person name="Hirt R.P."/>
            <person name="Silva J.C."/>
            <person name="Delcher A.L."/>
            <person name="Schatz M."/>
            <person name="Zhao Q."/>
            <person name="Wortman J.R."/>
            <person name="Bidwell S.L."/>
            <person name="Alsmark U.C.M."/>
            <person name="Besteiro S."/>
            <person name="Sicheritz-Ponten T."/>
            <person name="Noel C.J."/>
            <person name="Dacks J.B."/>
            <person name="Foster P.G."/>
            <person name="Simillion C."/>
            <person name="Van de Peer Y."/>
            <person name="Miranda-Saavedra D."/>
            <person name="Barton G.J."/>
            <person name="Westrop G.D."/>
            <person name="Mueller S."/>
            <person name="Dessi D."/>
            <person name="Fiori P.L."/>
            <person name="Ren Q."/>
            <person name="Paulsen I."/>
            <person name="Zhang H."/>
            <person name="Bastida-Corcuera F.D."/>
            <person name="Simoes-Barbosa A."/>
            <person name="Brown M.T."/>
            <person name="Hayes R.D."/>
            <person name="Mukherjee M."/>
            <person name="Okumura C.Y."/>
            <person name="Schneider R."/>
            <person name="Smith A.J."/>
            <person name="Vanacova S."/>
            <person name="Villalvazo M."/>
            <person name="Haas B.J."/>
            <person name="Pertea M."/>
            <person name="Feldblyum T.V."/>
            <person name="Utterback T.R."/>
            <person name="Shu C.L."/>
            <person name="Osoegawa K."/>
            <person name="de Jong P.J."/>
            <person name="Hrdy I."/>
            <person name="Horvathova L."/>
            <person name="Zubacova Z."/>
            <person name="Dolezal P."/>
            <person name="Malik S.B."/>
            <person name="Logsdon J.M. Jr."/>
            <person name="Henze K."/>
            <person name="Gupta A."/>
            <person name="Wang C.C."/>
            <person name="Dunne R.L."/>
            <person name="Upcroft J.A."/>
            <person name="Upcroft P."/>
            <person name="White O."/>
            <person name="Salzberg S.L."/>
            <person name="Tang P."/>
            <person name="Chiu C.-H."/>
            <person name="Lee Y.-S."/>
            <person name="Embley T.M."/>
            <person name="Coombs G.H."/>
            <person name="Mottram J.C."/>
            <person name="Tachezy J."/>
            <person name="Fraser-Liggett C.M."/>
            <person name="Johnson P.J."/>
        </authorList>
    </citation>
    <scope>NUCLEOTIDE SEQUENCE [LARGE SCALE GENOMIC DNA]</scope>
    <source>
        <strain evidence="11">G3</strain>
    </source>
</reference>
<dbReference type="InterPro" id="IPR045348">
    <property type="entry name" value="CPSF4/Yth1"/>
</dbReference>
<dbReference type="GO" id="GO:0008270">
    <property type="term" value="F:zinc ion binding"/>
    <property type="evidence" value="ECO:0007669"/>
    <property type="project" value="UniProtKB-KW"/>
</dbReference>
<dbReference type="PROSITE" id="PS50103">
    <property type="entry name" value="ZF_C3H1"/>
    <property type="match status" value="4"/>
</dbReference>
<dbReference type="AlphaFoldDB" id="A2DBS7"/>
<keyword evidence="4" id="KW-0677">Repeat</keyword>
<evidence type="ECO:0000256" key="2">
    <source>
        <dbReference type="ARBA" id="ARBA00022664"/>
    </source>
</evidence>
<dbReference type="InterPro" id="IPR000571">
    <property type="entry name" value="Znf_CCCH"/>
</dbReference>
<dbReference type="FunCoup" id="A2DBS7">
    <property type="interactions" value="83"/>
</dbReference>
<comment type="subcellular location">
    <subcellularLocation>
        <location evidence="1">Nucleus</location>
    </subcellularLocation>
</comment>
<feature type="zinc finger region" description="C3H1-type" evidence="9">
    <location>
        <begin position="129"/>
        <end position="156"/>
    </location>
</feature>
<dbReference type="GO" id="GO:0003723">
    <property type="term" value="F:RNA binding"/>
    <property type="evidence" value="ECO:0007669"/>
    <property type="project" value="UniProtKB-KW"/>
</dbReference>
<dbReference type="InParanoid" id="A2DBS7"/>
<evidence type="ECO:0000256" key="6">
    <source>
        <dbReference type="ARBA" id="ARBA00022833"/>
    </source>
</evidence>
<dbReference type="VEuPathDB" id="TrichDB:TVAG_094550"/>
<evidence type="ECO:0000256" key="5">
    <source>
        <dbReference type="ARBA" id="ARBA00022771"/>
    </source>
</evidence>
<dbReference type="SMART" id="SM00356">
    <property type="entry name" value="ZnF_C3H1"/>
    <property type="match status" value="4"/>
</dbReference>
<feature type="domain" description="C3H1-type" evidence="10">
    <location>
        <begin position="109"/>
        <end position="128"/>
    </location>
</feature>
<accession>A2DBS7</accession>
<evidence type="ECO:0000256" key="4">
    <source>
        <dbReference type="ARBA" id="ARBA00022737"/>
    </source>
</evidence>
<evidence type="ECO:0000256" key="8">
    <source>
        <dbReference type="ARBA" id="ARBA00023242"/>
    </source>
</evidence>
<feature type="zinc finger region" description="C3H1-type" evidence="9">
    <location>
        <begin position="75"/>
        <end position="103"/>
    </location>
</feature>
<keyword evidence="2" id="KW-0507">mRNA processing</keyword>
<evidence type="ECO:0000313" key="11">
    <source>
        <dbReference type="EMBL" id="EAY22280.1"/>
    </source>
</evidence>
<feature type="zinc finger region" description="C3H1-type" evidence="9">
    <location>
        <begin position="109"/>
        <end position="128"/>
    </location>
</feature>
<evidence type="ECO:0000256" key="7">
    <source>
        <dbReference type="ARBA" id="ARBA00022884"/>
    </source>
</evidence>
<keyword evidence="5 9" id="KW-0863">Zinc-finger</keyword>
<evidence type="ECO:0000313" key="12">
    <source>
        <dbReference type="Proteomes" id="UP000001542"/>
    </source>
</evidence>
<evidence type="ECO:0000256" key="9">
    <source>
        <dbReference type="PROSITE-ProRule" id="PRU00723"/>
    </source>
</evidence>
<dbReference type="OrthoDB" id="1914176at2759"/>
<dbReference type="SMR" id="A2DBS7"/>
<evidence type="ECO:0000256" key="3">
    <source>
        <dbReference type="ARBA" id="ARBA00022723"/>
    </source>
</evidence>
<feature type="domain" description="C3H1-type" evidence="10">
    <location>
        <begin position="129"/>
        <end position="156"/>
    </location>
</feature>
<name>A2DBS7_TRIV3</name>
<organism evidence="11 12">
    <name type="scientific">Trichomonas vaginalis (strain ATCC PRA-98 / G3)</name>
    <dbReference type="NCBI Taxonomy" id="412133"/>
    <lineage>
        <taxon>Eukaryota</taxon>
        <taxon>Metamonada</taxon>
        <taxon>Parabasalia</taxon>
        <taxon>Trichomonadida</taxon>
        <taxon>Trichomonadidae</taxon>
        <taxon>Trichomonas</taxon>
    </lineage>
</organism>
<dbReference type="Pfam" id="PF14608">
    <property type="entry name" value="zf-CCCH_2"/>
    <property type="match status" value="2"/>
</dbReference>
<dbReference type="eggNOG" id="KOG1040">
    <property type="taxonomic scope" value="Eukaryota"/>
</dbReference>
<evidence type="ECO:0000259" key="10">
    <source>
        <dbReference type="PROSITE" id="PS50103"/>
    </source>
</evidence>
<dbReference type="PANTHER" id="PTHR23102:SF24">
    <property type="entry name" value="CLEAVAGE AND POLYADENYLATION SPECIFICITY FACTOR SUBUNIT 4"/>
    <property type="match status" value="1"/>
</dbReference>
<proteinExistence type="predicted"/>
<keyword evidence="7" id="KW-0694">RNA-binding</keyword>
<keyword evidence="8" id="KW-0539">Nucleus</keyword>
<keyword evidence="3 9" id="KW-0479">Metal-binding</keyword>
<dbReference type="OMA" id="EQCDFLH"/>
<feature type="domain" description="C3H1-type" evidence="10">
    <location>
        <begin position="75"/>
        <end position="103"/>
    </location>
</feature>
<dbReference type="Pfam" id="PF00642">
    <property type="entry name" value="zf-CCCH"/>
    <property type="match status" value="1"/>
</dbReference>
<dbReference type="FunFam" id="4.10.1000.10:FF:000022">
    <property type="entry name" value="Zinc finger CCCH domain-containing protein 7"/>
    <property type="match status" value="1"/>
</dbReference>
<dbReference type="SUPFAM" id="SSF90229">
    <property type="entry name" value="CCCH zinc finger"/>
    <property type="match status" value="1"/>
</dbReference>
<protein>
    <recommendedName>
        <fullName evidence="10">C3H1-type domain-containing protein</fullName>
    </recommendedName>
</protein>
<dbReference type="GO" id="GO:0006397">
    <property type="term" value="P:mRNA processing"/>
    <property type="evidence" value="ECO:0007669"/>
    <property type="project" value="UniProtKB-KW"/>
</dbReference>
<gene>
    <name evidence="11" type="ORF">TVAG_094550</name>
</gene>